<organism evidence="3">
    <name type="scientific">hydrocarbon metagenome</name>
    <dbReference type="NCBI Taxonomy" id="938273"/>
    <lineage>
        <taxon>unclassified sequences</taxon>
        <taxon>metagenomes</taxon>
        <taxon>ecological metagenomes</taxon>
    </lineage>
</organism>
<dbReference type="CDD" id="cd01359">
    <property type="entry name" value="Argininosuccinate_lyase"/>
    <property type="match status" value="1"/>
</dbReference>
<evidence type="ECO:0000259" key="1">
    <source>
        <dbReference type="Pfam" id="PF00206"/>
    </source>
</evidence>
<dbReference type="Gene3D" id="1.10.40.30">
    <property type="entry name" value="Fumarase/aspartase (C-terminal domain)"/>
    <property type="match status" value="1"/>
</dbReference>
<dbReference type="SUPFAM" id="SSF48557">
    <property type="entry name" value="L-aspartase-like"/>
    <property type="match status" value="1"/>
</dbReference>
<dbReference type="InterPro" id="IPR022761">
    <property type="entry name" value="Fumarate_lyase_N"/>
</dbReference>
<evidence type="ECO:0000313" key="3">
    <source>
        <dbReference type="EMBL" id="KUG24214.1"/>
    </source>
</evidence>
<name>A0A0W8FTP7_9ZZZZ</name>
<dbReference type="Pfam" id="PF00206">
    <property type="entry name" value="Lyase_1"/>
    <property type="match status" value="1"/>
</dbReference>
<keyword evidence="3" id="KW-0456">Lyase</keyword>
<dbReference type="InterPro" id="IPR029419">
    <property type="entry name" value="Arg_succ_lyase_C"/>
</dbReference>
<dbReference type="FunFam" id="1.20.200.10:FF:000002">
    <property type="entry name" value="Argininosuccinate lyase"/>
    <property type="match status" value="1"/>
</dbReference>
<dbReference type="EC" id="4.3.2.1" evidence="3"/>
<dbReference type="PRINTS" id="PR00145">
    <property type="entry name" value="ARGSUCLYASE"/>
</dbReference>
<dbReference type="InterPro" id="IPR009049">
    <property type="entry name" value="Argininosuccinate_lyase"/>
</dbReference>
<dbReference type="Gene3D" id="1.10.275.10">
    <property type="entry name" value="Fumarase/aspartase (N-terminal domain)"/>
    <property type="match status" value="1"/>
</dbReference>
<reference evidence="3" key="1">
    <citation type="journal article" date="2015" name="Proc. Natl. Acad. Sci. U.S.A.">
        <title>Networks of energetic and metabolic interactions define dynamics in microbial communities.</title>
        <authorList>
            <person name="Embree M."/>
            <person name="Liu J.K."/>
            <person name="Al-Bassam M.M."/>
            <person name="Zengler K."/>
        </authorList>
    </citation>
    <scope>NUCLEOTIDE SEQUENCE</scope>
</reference>
<dbReference type="FunFam" id="1.10.275.10:FF:000002">
    <property type="entry name" value="Argininosuccinate lyase"/>
    <property type="match status" value="1"/>
</dbReference>
<dbReference type="AlphaFoldDB" id="A0A0W8FTP7"/>
<gene>
    <name evidence="3" type="ORF">ASZ90_006011</name>
</gene>
<dbReference type="GO" id="GO:0042450">
    <property type="term" value="P:L-arginine biosynthetic process via ornithine"/>
    <property type="evidence" value="ECO:0007669"/>
    <property type="project" value="InterPro"/>
</dbReference>
<proteinExistence type="inferred from homology"/>
<dbReference type="Gene3D" id="1.20.200.10">
    <property type="entry name" value="Fumarase/aspartase (Central domain)"/>
    <property type="match status" value="1"/>
</dbReference>
<protein>
    <submittedName>
        <fullName evidence="3">Argininosuccinate lyase</fullName>
        <ecNumber evidence="3">4.3.2.1</ecNumber>
    </submittedName>
</protein>
<feature type="domain" description="Fumarate lyase N-terminal" evidence="1">
    <location>
        <begin position="10"/>
        <end position="304"/>
    </location>
</feature>
<accession>A0A0W8FTP7</accession>
<evidence type="ECO:0000259" key="2">
    <source>
        <dbReference type="Pfam" id="PF14698"/>
    </source>
</evidence>
<dbReference type="InterPro" id="IPR008948">
    <property type="entry name" value="L-Aspartase-like"/>
</dbReference>
<dbReference type="FunFam" id="1.10.40.30:FF:000001">
    <property type="entry name" value="Argininosuccinate lyase"/>
    <property type="match status" value="1"/>
</dbReference>
<sequence>MTTGKKPWSGRFQKSTAGNVEKFTSSIHYDQRLYSYDIEGSIAHATMLAGQNIISKKEAQKIVSTLKNILQDIEKGKFKFKTADEDIHMAIEKELTKRIGETGGKLHAARSRNDQIVLDVRLFMRAEIKSIVAGITSLQLRLLEMAKKEIKTIMPGYTHMQKAQPVLLSHYFLAFGEMFTRDVQRLNDCAKRINILPLGAAALAGTGLPIDRNRTAKILHFPEVSRNSMDTVADRDFVAEFIFAAAIIMMHLSRFCEDLVLWSSDEFGFVEISDAYTTGSSIMPQKKNPDVAELVRGKTGRVYGDLIAIMTIMKGLPMTYNRDLQEDKEPLFDAVDTVKNCLAIFTEMLKHTEFNAGKMLRAARGGFSTATDIAEYLVGKGMPFRRAHEIVGKIVSYCLKKEKELDSLTLKEYQIFYKGFTADIKNIIKLDKAVNSRKHTGGTATTSVLMRIKDFEKNLRKI</sequence>
<dbReference type="PROSITE" id="PS00163">
    <property type="entry name" value="FUMARATE_LYASES"/>
    <property type="match status" value="1"/>
</dbReference>
<dbReference type="PANTHER" id="PTHR43814">
    <property type="entry name" value="ARGININOSUCCINATE LYASE"/>
    <property type="match status" value="1"/>
</dbReference>
<dbReference type="PRINTS" id="PR00149">
    <property type="entry name" value="FUMRATELYASE"/>
</dbReference>
<dbReference type="GO" id="GO:0004056">
    <property type="term" value="F:argininosuccinate lyase activity"/>
    <property type="evidence" value="ECO:0007669"/>
    <property type="project" value="UniProtKB-EC"/>
</dbReference>
<dbReference type="HAMAP" id="MF_00006">
    <property type="entry name" value="Arg_succ_lyase"/>
    <property type="match status" value="1"/>
</dbReference>
<dbReference type="PANTHER" id="PTHR43814:SF1">
    <property type="entry name" value="ARGININOSUCCINATE LYASE"/>
    <property type="match status" value="1"/>
</dbReference>
<dbReference type="InterPro" id="IPR000362">
    <property type="entry name" value="Fumarate_lyase_fam"/>
</dbReference>
<dbReference type="InterPro" id="IPR020557">
    <property type="entry name" value="Fumarate_lyase_CS"/>
</dbReference>
<dbReference type="Pfam" id="PF14698">
    <property type="entry name" value="ASL_C2"/>
    <property type="match status" value="1"/>
</dbReference>
<dbReference type="NCBIfam" id="TIGR00838">
    <property type="entry name" value="argH"/>
    <property type="match status" value="1"/>
</dbReference>
<comment type="caution">
    <text evidence="3">The sequence shown here is derived from an EMBL/GenBank/DDBJ whole genome shotgun (WGS) entry which is preliminary data.</text>
</comment>
<dbReference type="InterPro" id="IPR024083">
    <property type="entry name" value="Fumarase/histidase_N"/>
</dbReference>
<dbReference type="EMBL" id="LNQE01000857">
    <property type="protein sequence ID" value="KUG24214.1"/>
    <property type="molecule type" value="Genomic_DNA"/>
</dbReference>
<feature type="domain" description="Argininosuccinate lyase C-terminal" evidence="2">
    <location>
        <begin position="367"/>
        <end position="435"/>
    </location>
</feature>
<dbReference type="GO" id="GO:0005829">
    <property type="term" value="C:cytosol"/>
    <property type="evidence" value="ECO:0007669"/>
    <property type="project" value="TreeGrafter"/>
</dbReference>